<keyword evidence="2" id="KW-1185">Reference proteome</keyword>
<gene>
    <name evidence="1" type="ORF">K3G42_001190</name>
</gene>
<accession>A0ACB8E6B3</accession>
<dbReference type="Proteomes" id="UP000827872">
    <property type="component" value="Linkage Group LG10"/>
</dbReference>
<comment type="caution">
    <text evidence="1">The sequence shown here is derived from an EMBL/GenBank/DDBJ whole genome shotgun (WGS) entry which is preliminary data.</text>
</comment>
<dbReference type="EMBL" id="CM037623">
    <property type="protein sequence ID" value="KAH7987884.1"/>
    <property type="molecule type" value="Genomic_DNA"/>
</dbReference>
<evidence type="ECO:0000313" key="1">
    <source>
        <dbReference type="EMBL" id="KAH7987884.1"/>
    </source>
</evidence>
<sequence length="133" mass="14098">MTEAGRRPCKSLAEQCRRDSGGMQSMRAGGRDALQDFCKDGSPPGPGPPPPPPPPSLAACPLARRTQWEGPVKLTSKREKEKAGCKFIPLASLIQSRARRRPGRGGGLVSSQKELARAGGVEGQVAPSEQVTR</sequence>
<reference evidence="1" key="1">
    <citation type="submission" date="2021-08" db="EMBL/GenBank/DDBJ databases">
        <title>The first chromosome-level gecko genome reveals the dynamic sex chromosomes of Neotropical dwarf geckos (Sphaerodactylidae: Sphaerodactylus).</title>
        <authorList>
            <person name="Pinto B.J."/>
            <person name="Keating S.E."/>
            <person name="Gamble T."/>
        </authorList>
    </citation>
    <scope>NUCLEOTIDE SEQUENCE</scope>
    <source>
        <strain evidence="1">TG3544</strain>
    </source>
</reference>
<organism evidence="1 2">
    <name type="scientific">Sphaerodactylus townsendi</name>
    <dbReference type="NCBI Taxonomy" id="933632"/>
    <lineage>
        <taxon>Eukaryota</taxon>
        <taxon>Metazoa</taxon>
        <taxon>Chordata</taxon>
        <taxon>Craniata</taxon>
        <taxon>Vertebrata</taxon>
        <taxon>Euteleostomi</taxon>
        <taxon>Lepidosauria</taxon>
        <taxon>Squamata</taxon>
        <taxon>Bifurcata</taxon>
        <taxon>Gekkota</taxon>
        <taxon>Sphaerodactylidae</taxon>
        <taxon>Sphaerodactylus</taxon>
    </lineage>
</organism>
<protein>
    <submittedName>
        <fullName evidence="1">Uncharacterized protein</fullName>
    </submittedName>
</protein>
<proteinExistence type="predicted"/>
<name>A0ACB8E6B3_9SAUR</name>
<evidence type="ECO:0000313" key="2">
    <source>
        <dbReference type="Proteomes" id="UP000827872"/>
    </source>
</evidence>